<accession>A0ABV0Q9Y8</accession>
<keyword evidence="2" id="KW-1185">Reference proteome</keyword>
<protein>
    <submittedName>
        <fullName evidence="1">Uncharacterized protein</fullName>
    </submittedName>
</protein>
<dbReference type="EMBL" id="JAHRIN010002986">
    <property type="protein sequence ID" value="MEQ2192614.1"/>
    <property type="molecule type" value="Genomic_DNA"/>
</dbReference>
<proteinExistence type="predicted"/>
<evidence type="ECO:0000313" key="1">
    <source>
        <dbReference type="EMBL" id="MEQ2192614.1"/>
    </source>
</evidence>
<dbReference type="Proteomes" id="UP001434883">
    <property type="component" value="Unassembled WGS sequence"/>
</dbReference>
<reference evidence="1 2" key="1">
    <citation type="submission" date="2021-06" db="EMBL/GenBank/DDBJ databases">
        <authorList>
            <person name="Palmer J.M."/>
        </authorList>
    </citation>
    <scope>NUCLEOTIDE SEQUENCE [LARGE SCALE GENOMIC DNA]</scope>
    <source>
        <strain evidence="1 2">XC_2019</strain>
        <tissue evidence="1">Muscle</tissue>
    </source>
</reference>
<name>A0ABV0Q9Y8_9TELE</name>
<gene>
    <name evidence="1" type="ORF">XENOCAPTIV_014410</name>
</gene>
<comment type="caution">
    <text evidence="1">The sequence shown here is derived from an EMBL/GenBank/DDBJ whole genome shotgun (WGS) entry which is preliminary data.</text>
</comment>
<sequence length="140" mass="16086">MGHIVQEIEYWGINEFFLDTCCSYRYHDRKLERGRHRSWDDESDVSSVDTSVDEISDLNKSDILALFAIYVNFESGSEDPLNCYHPPSSQGHAAFSGGSLWEHQKVFVAYTGEPRVLHPQQALQSSLHRSGAHIHRHYVH</sequence>
<evidence type="ECO:0000313" key="2">
    <source>
        <dbReference type="Proteomes" id="UP001434883"/>
    </source>
</evidence>
<organism evidence="1 2">
    <name type="scientific">Xenoophorus captivus</name>
    <dbReference type="NCBI Taxonomy" id="1517983"/>
    <lineage>
        <taxon>Eukaryota</taxon>
        <taxon>Metazoa</taxon>
        <taxon>Chordata</taxon>
        <taxon>Craniata</taxon>
        <taxon>Vertebrata</taxon>
        <taxon>Euteleostomi</taxon>
        <taxon>Actinopterygii</taxon>
        <taxon>Neopterygii</taxon>
        <taxon>Teleostei</taxon>
        <taxon>Neoteleostei</taxon>
        <taxon>Acanthomorphata</taxon>
        <taxon>Ovalentaria</taxon>
        <taxon>Atherinomorphae</taxon>
        <taxon>Cyprinodontiformes</taxon>
        <taxon>Goodeidae</taxon>
        <taxon>Xenoophorus</taxon>
    </lineage>
</organism>